<evidence type="ECO:0008006" key="2">
    <source>
        <dbReference type="Google" id="ProtNLM"/>
    </source>
</evidence>
<proteinExistence type="predicted"/>
<accession>X0W0V6</accession>
<evidence type="ECO:0000313" key="1">
    <source>
        <dbReference type="EMBL" id="GAG18298.1"/>
    </source>
</evidence>
<name>X0W0V6_9ZZZZ</name>
<organism evidence="1">
    <name type="scientific">marine sediment metagenome</name>
    <dbReference type="NCBI Taxonomy" id="412755"/>
    <lineage>
        <taxon>unclassified sequences</taxon>
        <taxon>metagenomes</taxon>
        <taxon>ecological metagenomes</taxon>
    </lineage>
</organism>
<reference evidence="1" key="1">
    <citation type="journal article" date="2014" name="Front. Microbiol.">
        <title>High frequency of phylogenetically diverse reductive dehalogenase-homologous genes in deep subseafloor sedimentary metagenomes.</title>
        <authorList>
            <person name="Kawai M."/>
            <person name="Futagami T."/>
            <person name="Toyoda A."/>
            <person name="Takaki Y."/>
            <person name="Nishi S."/>
            <person name="Hori S."/>
            <person name="Arai W."/>
            <person name="Tsubouchi T."/>
            <person name="Morono Y."/>
            <person name="Uchiyama I."/>
            <person name="Ito T."/>
            <person name="Fujiyama A."/>
            <person name="Inagaki F."/>
            <person name="Takami H."/>
        </authorList>
    </citation>
    <scope>NUCLEOTIDE SEQUENCE</scope>
    <source>
        <strain evidence="1">Expedition CK06-06</strain>
    </source>
</reference>
<sequence length="94" mass="10639">MSSKSAEYKIKMYTNKIQEMLLSKNKAYGSSALEPLNVFSKGRPSDSLCARIDDKLARIKNVGISDKTEDTLFDLCGYLILLMISLEENEKRDI</sequence>
<protein>
    <recommendedName>
        <fullName evidence="2">Nucleotide modification associated domain-containing protein</fullName>
    </recommendedName>
</protein>
<dbReference type="EMBL" id="BARS01031453">
    <property type="protein sequence ID" value="GAG18298.1"/>
    <property type="molecule type" value="Genomic_DNA"/>
</dbReference>
<comment type="caution">
    <text evidence="1">The sequence shown here is derived from an EMBL/GenBank/DDBJ whole genome shotgun (WGS) entry which is preliminary data.</text>
</comment>
<dbReference type="AlphaFoldDB" id="X0W0V6"/>
<gene>
    <name evidence="1" type="ORF">S01H1_48945</name>
</gene>